<proteinExistence type="predicted"/>
<gene>
    <name evidence="1" type="ORF">FNK824_LOCUS31297</name>
</gene>
<organism evidence="1 2">
    <name type="scientific">Rotaria sordida</name>
    <dbReference type="NCBI Taxonomy" id="392033"/>
    <lineage>
        <taxon>Eukaryota</taxon>
        <taxon>Metazoa</taxon>
        <taxon>Spiralia</taxon>
        <taxon>Gnathifera</taxon>
        <taxon>Rotifera</taxon>
        <taxon>Eurotatoria</taxon>
        <taxon>Bdelloidea</taxon>
        <taxon>Philodinida</taxon>
        <taxon>Philodinidae</taxon>
        <taxon>Rotaria</taxon>
    </lineage>
</organism>
<sequence length="72" mass="8678">MVLEEEIDHRERRELERKQILAIPRQTPMYWGLNAFEESYREIELSNQSPEFNIIKQLLNSTISKHDNQYGT</sequence>
<dbReference type="EMBL" id="CAJOBE010010051">
    <property type="protein sequence ID" value="CAF4099011.1"/>
    <property type="molecule type" value="Genomic_DNA"/>
</dbReference>
<accession>A0A819UTC4</accession>
<dbReference type="Proteomes" id="UP000663874">
    <property type="component" value="Unassembled WGS sequence"/>
</dbReference>
<name>A0A819UTC4_9BILA</name>
<evidence type="ECO:0000313" key="2">
    <source>
        <dbReference type="Proteomes" id="UP000663874"/>
    </source>
</evidence>
<dbReference type="AlphaFoldDB" id="A0A819UTC4"/>
<reference evidence="1" key="1">
    <citation type="submission" date="2021-02" db="EMBL/GenBank/DDBJ databases">
        <authorList>
            <person name="Nowell W R."/>
        </authorList>
    </citation>
    <scope>NUCLEOTIDE SEQUENCE</scope>
</reference>
<protein>
    <submittedName>
        <fullName evidence="1">Uncharacterized protein</fullName>
    </submittedName>
</protein>
<feature type="non-terminal residue" evidence="1">
    <location>
        <position position="72"/>
    </location>
</feature>
<comment type="caution">
    <text evidence="1">The sequence shown here is derived from an EMBL/GenBank/DDBJ whole genome shotgun (WGS) entry which is preliminary data.</text>
</comment>
<evidence type="ECO:0000313" key="1">
    <source>
        <dbReference type="EMBL" id="CAF4099011.1"/>
    </source>
</evidence>